<dbReference type="InterPro" id="IPR052147">
    <property type="entry name" value="PP2-like/Lectin"/>
</dbReference>
<proteinExistence type="predicted"/>
<organism evidence="1 2">
    <name type="scientific">Citrus clementina</name>
    <name type="common">Clementine</name>
    <name type="synonym">Citrus deliciosa x Citrus sinensis</name>
    <dbReference type="NCBI Taxonomy" id="85681"/>
    <lineage>
        <taxon>Eukaryota</taxon>
        <taxon>Viridiplantae</taxon>
        <taxon>Streptophyta</taxon>
        <taxon>Embryophyta</taxon>
        <taxon>Tracheophyta</taxon>
        <taxon>Spermatophyta</taxon>
        <taxon>Magnoliopsida</taxon>
        <taxon>eudicotyledons</taxon>
        <taxon>Gunneridae</taxon>
        <taxon>Pentapetalae</taxon>
        <taxon>rosids</taxon>
        <taxon>malvids</taxon>
        <taxon>Sapindales</taxon>
        <taxon>Rutaceae</taxon>
        <taxon>Aurantioideae</taxon>
        <taxon>Citrus</taxon>
    </lineage>
</organism>
<dbReference type="InParanoid" id="V4W744"/>
<evidence type="ECO:0000313" key="2">
    <source>
        <dbReference type="Proteomes" id="UP000030687"/>
    </source>
</evidence>
<dbReference type="OMA" id="VESDWWK"/>
<dbReference type="EMBL" id="KI536312">
    <property type="protein sequence ID" value="ESR61964.1"/>
    <property type="molecule type" value="Genomic_DNA"/>
</dbReference>
<name>V4W744_CITCL</name>
<keyword evidence="2" id="KW-1185">Reference proteome</keyword>
<dbReference type="Proteomes" id="UP000030687">
    <property type="component" value="Unassembled WGS sequence"/>
</dbReference>
<dbReference type="PANTHER" id="PTHR48478">
    <property type="entry name" value="LECTIN-LIKE"/>
    <property type="match status" value="1"/>
</dbReference>
<reference evidence="1 2" key="1">
    <citation type="submission" date="2013-10" db="EMBL/GenBank/DDBJ databases">
        <authorList>
            <consortium name="International Citrus Genome Consortium"/>
            <person name="Jenkins J."/>
            <person name="Schmutz J."/>
            <person name="Prochnik S."/>
            <person name="Rokhsar D."/>
            <person name="Gmitter F."/>
            <person name="Ollitrault P."/>
            <person name="Machado M."/>
            <person name="Talon M."/>
            <person name="Wincker P."/>
            <person name="Jaillon O."/>
            <person name="Morgante M."/>
        </authorList>
    </citation>
    <scope>NUCLEOTIDE SEQUENCE</scope>
    <source>
        <strain evidence="2">cv. Clemenules</strain>
    </source>
</reference>
<dbReference type="KEGG" id="cic:CICLE_v10016835mg"/>
<dbReference type="eggNOG" id="ENOG502S16J">
    <property type="taxonomic scope" value="Eukaryota"/>
</dbReference>
<sequence length="190" mass="21818">MDNENSRGYSNPHWKADGSLLKDQDSSGLIKIPARALNIIWGNDPRYWQWIKLTEENTKLLARFEEGSMLLQVNWIEVTGKLPIIPSMAASTSKAYEIFYIVKFRVDAFGWHSVPVKFKVRVNGEEKVKSVMLQHYREKQEEWQEIPGGDFAVPRDTVGTVEFGMFEIESDWWKGGMVLAGIVIKPKLVD</sequence>
<protein>
    <submittedName>
        <fullName evidence="1">Uncharacterized protein</fullName>
    </submittedName>
</protein>
<dbReference type="GO" id="GO:0030246">
    <property type="term" value="F:carbohydrate binding"/>
    <property type="evidence" value="ECO:0007669"/>
    <property type="project" value="InterPro"/>
</dbReference>
<dbReference type="PANTHER" id="PTHR48478:SF1">
    <property type="entry name" value="LECTIN-LIKE"/>
    <property type="match status" value="1"/>
</dbReference>
<dbReference type="Gramene" id="ESR61964">
    <property type="protein sequence ID" value="ESR61964"/>
    <property type="gene ID" value="CICLE_v10016835mg"/>
</dbReference>
<dbReference type="AlphaFoldDB" id="V4W744"/>
<dbReference type="InterPro" id="IPR025886">
    <property type="entry name" value="PP2-like"/>
</dbReference>
<dbReference type="OrthoDB" id="2107747at2759"/>
<accession>V4W744</accession>
<gene>
    <name evidence="1" type="ORF">CICLE_v10016835mg</name>
</gene>
<dbReference type="Pfam" id="PF14299">
    <property type="entry name" value="PP2"/>
    <property type="match status" value="1"/>
</dbReference>
<evidence type="ECO:0000313" key="1">
    <source>
        <dbReference type="EMBL" id="ESR61964.1"/>
    </source>
</evidence>
<dbReference type="STRING" id="85681.V4W744"/>